<feature type="domain" description="HTH tetR-type" evidence="6">
    <location>
        <begin position="11"/>
        <end position="71"/>
    </location>
</feature>
<dbReference type="InterPro" id="IPR036271">
    <property type="entry name" value="Tet_transcr_reg_TetR-rel_C_sf"/>
</dbReference>
<dbReference type="InterPro" id="IPR004111">
    <property type="entry name" value="Repressor_TetR_C"/>
</dbReference>
<dbReference type="EMBL" id="LM676412">
    <property type="protein sequence ID" value="CEP26453.1"/>
    <property type="molecule type" value="Genomic_DNA"/>
</dbReference>
<keyword evidence="3 5" id="KW-0238">DNA-binding</keyword>
<evidence type="ECO:0000256" key="4">
    <source>
        <dbReference type="ARBA" id="ARBA00023163"/>
    </source>
</evidence>
<keyword evidence="4" id="KW-0804">Transcription</keyword>
<proteinExistence type="predicted"/>
<keyword evidence="1" id="KW-0678">Repressor</keyword>
<reference evidence="7" key="1">
    <citation type="submission" date="2014-08" db="EMBL/GenBank/DDBJ databases">
        <authorList>
            <person name="Falentin Helene"/>
        </authorList>
    </citation>
    <scope>NUCLEOTIDE SEQUENCE</scope>
</reference>
<evidence type="ECO:0000256" key="1">
    <source>
        <dbReference type="ARBA" id="ARBA00022491"/>
    </source>
</evidence>
<evidence type="ECO:0000259" key="6">
    <source>
        <dbReference type="PROSITE" id="PS50977"/>
    </source>
</evidence>
<evidence type="ECO:0000313" key="7">
    <source>
        <dbReference type="EMBL" id="CEP26453.1"/>
    </source>
</evidence>
<gene>
    <name evidence="7" type="ORF">PFCIRM138_07630</name>
</gene>
<dbReference type="PROSITE" id="PS50977">
    <property type="entry name" value="HTH_TETR_2"/>
    <property type="match status" value="1"/>
</dbReference>
<organism evidence="7">
    <name type="scientific">Propionibacterium freudenreichii subsp. freudenreichii</name>
    <dbReference type="NCBI Taxonomy" id="66712"/>
    <lineage>
        <taxon>Bacteria</taxon>
        <taxon>Bacillati</taxon>
        <taxon>Actinomycetota</taxon>
        <taxon>Actinomycetes</taxon>
        <taxon>Propionibacteriales</taxon>
        <taxon>Propionibacteriaceae</taxon>
        <taxon>Propionibacterium</taxon>
    </lineage>
</organism>
<dbReference type="SUPFAM" id="SSF46689">
    <property type="entry name" value="Homeodomain-like"/>
    <property type="match status" value="1"/>
</dbReference>
<evidence type="ECO:0000256" key="3">
    <source>
        <dbReference type="ARBA" id="ARBA00023125"/>
    </source>
</evidence>
<dbReference type="PRINTS" id="PR00400">
    <property type="entry name" value="TETREPRESSOR"/>
</dbReference>
<dbReference type="InterPro" id="IPR003012">
    <property type="entry name" value="Tet_transcr_reg_TetR"/>
</dbReference>
<dbReference type="Pfam" id="PF02909">
    <property type="entry name" value="TetR_C_1"/>
    <property type="match status" value="1"/>
</dbReference>
<dbReference type="Pfam" id="PF00440">
    <property type="entry name" value="TetR_N"/>
    <property type="match status" value="1"/>
</dbReference>
<evidence type="ECO:0000256" key="2">
    <source>
        <dbReference type="ARBA" id="ARBA00023015"/>
    </source>
</evidence>
<sequence length="212" mass="22977">MSTSGRPMRPTLSRDYILHTALHIVDRDGSDKLTMRRLGTELGVDPMAIYHYVPNKAALFDGIAETIWSSLDLGVPSPDESWQQQLIAAMRALRGVLRAHPNAVALVGTRPVTSPELLTVIEQLLGFLTEAGMPTDADTADLLSTLVNYTIGQVLAEVGEPVGAESAPANYQALSPQTHPHLSALLNNGWTYDPDAQYDHGLNALLAGWRQT</sequence>
<keyword evidence="2" id="KW-0805">Transcription regulation</keyword>
<dbReference type="Gene3D" id="1.10.357.10">
    <property type="entry name" value="Tetracycline Repressor, domain 2"/>
    <property type="match status" value="1"/>
</dbReference>
<dbReference type="InterPro" id="IPR001647">
    <property type="entry name" value="HTH_TetR"/>
</dbReference>
<accession>A0A0B7NZV1</accession>
<dbReference type="AlphaFoldDB" id="A0A0B7NZV1"/>
<evidence type="ECO:0000256" key="5">
    <source>
        <dbReference type="PROSITE-ProRule" id="PRU00335"/>
    </source>
</evidence>
<dbReference type="PANTHER" id="PTHR30055">
    <property type="entry name" value="HTH-TYPE TRANSCRIPTIONAL REGULATOR RUTR"/>
    <property type="match status" value="1"/>
</dbReference>
<dbReference type="SUPFAM" id="SSF48498">
    <property type="entry name" value="Tetracyclin repressor-like, C-terminal domain"/>
    <property type="match status" value="1"/>
</dbReference>
<dbReference type="GO" id="GO:0045892">
    <property type="term" value="P:negative regulation of DNA-templated transcription"/>
    <property type="evidence" value="ECO:0007669"/>
    <property type="project" value="InterPro"/>
</dbReference>
<dbReference type="PANTHER" id="PTHR30055:SF151">
    <property type="entry name" value="TRANSCRIPTIONAL REGULATORY PROTEIN"/>
    <property type="match status" value="1"/>
</dbReference>
<dbReference type="GO" id="GO:0000976">
    <property type="term" value="F:transcription cis-regulatory region binding"/>
    <property type="evidence" value="ECO:0007669"/>
    <property type="project" value="TreeGrafter"/>
</dbReference>
<dbReference type="GO" id="GO:0046677">
    <property type="term" value="P:response to antibiotic"/>
    <property type="evidence" value="ECO:0007669"/>
    <property type="project" value="InterPro"/>
</dbReference>
<dbReference type="InterPro" id="IPR009057">
    <property type="entry name" value="Homeodomain-like_sf"/>
</dbReference>
<protein>
    <submittedName>
        <fullName evidence="7">Transcriptional regulator</fullName>
    </submittedName>
</protein>
<dbReference type="GO" id="GO:0003700">
    <property type="term" value="F:DNA-binding transcription factor activity"/>
    <property type="evidence" value="ECO:0007669"/>
    <property type="project" value="TreeGrafter"/>
</dbReference>
<name>A0A0B7NZV1_PROFF</name>
<feature type="DNA-binding region" description="H-T-H motif" evidence="5">
    <location>
        <begin position="34"/>
        <end position="53"/>
    </location>
</feature>
<dbReference type="InterPro" id="IPR050109">
    <property type="entry name" value="HTH-type_TetR-like_transc_reg"/>
</dbReference>